<reference evidence="1 2" key="1">
    <citation type="journal article" date="2013" name="Genome Announc.">
        <title>Draft Genome Sequence for Desulfovibrio africanus Strain PCS.</title>
        <authorList>
            <person name="Brown S.D."/>
            <person name="Utturkar S.M."/>
            <person name="Arkin A.P."/>
            <person name="Deutschbauer A.M."/>
            <person name="Elias D.A."/>
            <person name="Hazen T.C."/>
            <person name="Chakraborty R."/>
        </authorList>
    </citation>
    <scope>NUCLEOTIDE SEQUENCE [LARGE SCALE GENOMIC DNA]</scope>
    <source>
        <strain evidence="1 2">PCS</strain>
    </source>
</reference>
<gene>
    <name evidence="1" type="ORF">PCS_01974</name>
</gene>
<accession>M5Q258</accession>
<evidence type="ECO:0000313" key="2">
    <source>
        <dbReference type="Proteomes" id="UP000011922"/>
    </source>
</evidence>
<evidence type="ECO:0000313" key="1">
    <source>
        <dbReference type="EMBL" id="EMG37138.1"/>
    </source>
</evidence>
<dbReference type="Proteomes" id="UP000011922">
    <property type="component" value="Unassembled WGS sequence"/>
</dbReference>
<name>M5Q258_DESAF</name>
<sequence length="82" mass="9150">MQSVDQIIDSLRLHLPEFIARAEVPTLLGGMVSAKTLANADSQLEGPEGSFRCGRKVVYPKESLLRWLRPRLAMIREDGDAK</sequence>
<comment type="caution">
    <text evidence="1">The sequence shown here is derived from an EMBL/GenBank/DDBJ whole genome shotgun (WGS) entry which is preliminary data.</text>
</comment>
<organism evidence="1 2">
    <name type="scientific">Desulfocurvibacter africanus PCS</name>
    <dbReference type="NCBI Taxonomy" id="1262666"/>
    <lineage>
        <taxon>Bacteria</taxon>
        <taxon>Pseudomonadati</taxon>
        <taxon>Thermodesulfobacteriota</taxon>
        <taxon>Desulfovibrionia</taxon>
        <taxon>Desulfovibrionales</taxon>
        <taxon>Desulfovibrionaceae</taxon>
        <taxon>Desulfocurvibacter</taxon>
    </lineage>
</organism>
<proteinExistence type="predicted"/>
<protein>
    <submittedName>
        <fullName evidence="1">Uncharacterized protein</fullName>
    </submittedName>
</protein>
<dbReference type="AlphaFoldDB" id="M5Q258"/>
<dbReference type="EMBL" id="AOSV01000020">
    <property type="protein sequence ID" value="EMG37138.1"/>
    <property type="molecule type" value="Genomic_DNA"/>
</dbReference>